<dbReference type="RefSeq" id="WP_143722331.1">
    <property type="nucleotide sequence ID" value="NZ_VKDB01000075.1"/>
</dbReference>
<gene>
    <name evidence="1" type="ORF">FNU79_18885</name>
</gene>
<reference evidence="1 2" key="1">
    <citation type="submission" date="2019-07" db="EMBL/GenBank/DDBJ databases">
        <title>Deinococcus detaillus sp. nov., isolated from humus soil in Antarctica.</title>
        <authorList>
            <person name="Zhang K."/>
        </authorList>
    </citation>
    <scope>NUCLEOTIDE SEQUENCE [LARGE SCALE GENOMIC DNA]</scope>
    <source>
        <strain evidence="1 2">H1</strain>
    </source>
</reference>
<evidence type="ECO:0000313" key="1">
    <source>
        <dbReference type="EMBL" id="TSA78551.1"/>
    </source>
</evidence>
<protein>
    <submittedName>
        <fullName evidence="1">Uncharacterized protein</fullName>
    </submittedName>
</protein>
<keyword evidence="2" id="KW-1185">Reference proteome</keyword>
<dbReference type="Proteomes" id="UP000316092">
    <property type="component" value="Unassembled WGS sequence"/>
</dbReference>
<dbReference type="EMBL" id="VKDB01000075">
    <property type="protein sequence ID" value="TSA78551.1"/>
    <property type="molecule type" value="Genomic_DNA"/>
</dbReference>
<proteinExistence type="predicted"/>
<comment type="caution">
    <text evidence="1">The sequence shown here is derived from an EMBL/GenBank/DDBJ whole genome shotgun (WGS) entry which is preliminary data.</text>
</comment>
<accession>A0A553UEU3</accession>
<dbReference type="AlphaFoldDB" id="A0A553UEU3"/>
<name>A0A553UEU3_9DEIO</name>
<organism evidence="1 2">
    <name type="scientific">Deinococcus detaillensis</name>
    <dbReference type="NCBI Taxonomy" id="2592048"/>
    <lineage>
        <taxon>Bacteria</taxon>
        <taxon>Thermotogati</taxon>
        <taxon>Deinococcota</taxon>
        <taxon>Deinococci</taxon>
        <taxon>Deinococcales</taxon>
        <taxon>Deinococcaceae</taxon>
        <taxon>Deinococcus</taxon>
    </lineage>
</organism>
<evidence type="ECO:0000313" key="2">
    <source>
        <dbReference type="Proteomes" id="UP000316092"/>
    </source>
</evidence>
<sequence length="92" mass="10214">MPPAFLAGALPYKEITLYDYYETAAVDNAKNLQANLFATWGVSIYDPQMRRQAEKTIELARESWSARVNAAVGVAQAVLDHNRDTALAVTLR</sequence>